<keyword evidence="1" id="KW-0874">Quinone</keyword>
<dbReference type="NCBIfam" id="NF004739">
    <property type="entry name" value="PRK06075.1"/>
    <property type="match status" value="1"/>
</dbReference>
<dbReference type="HAMAP" id="MF_01358">
    <property type="entry name" value="NDH1_NuoD"/>
    <property type="match status" value="1"/>
</dbReference>
<keyword evidence="1" id="KW-0813">Transport</keyword>
<comment type="subcellular location">
    <subcellularLocation>
        <location evidence="1">Cell membrane</location>
        <topology evidence="1">Peripheral membrane protein</topology>
        <orientation evidence="1">Cytoplasmic side</orientation>
    </subcellularLocation>
</comment>
<feature type="domain" description="NADH-quinone oxidoreductase subunit D" evidence="2">
    <location>
        <begin position="135"/>
        <end position="410"/>
    </location>
</feature>
<dbReference type="EMBL" id="AP014945">
    <property type="protein sequence ID" value="BAU23669.1"/>
    <property type="molecule type" value="Genomic_DNA"/>
</dbReference>
<keyword evidence="1" id="KW-0472">Membrane</keyword>
<dbReference type="SUPFAM" id="SSF56762">
    <property type="entry name" value="HydB/Nqo4-like"/>
    <property type="match status" value="1"/>
</dbReference>
<dbReference type="OrthoDB" id="9801496at2"/>
<dbReference type="InterPro" id="IPR022885">
    <property type="entry name" value="NDH1_su_D/H"/>
</dbReference>
<keyword evidence="1" id="KW-0830">Ubiquinone</keyword>
<reference evidence="3 4" key="1">
    <citation type="journal article" date="2016" name="Int. J. Syst. Evol. Microbiol.">
        <title>Caldimicrobium thiodismutans sp. nov., a sulfur-disproportionating bacterium isolated from a hot spring, and emended description of the genus Caldimicrobium.</title>
        <authorList>
            <person name="Kojima H."/>
            <person name="Umezawa K."/>
            <person name="Fukui M."/>
        </authorList>
    </citation>
    <scope>NUCLEOTIDE SEQUENCE [LARGE SCALE GENOMIC DNA]</scope>
    <source>
        <strain evidence="3 4">TF1</strain>
    </source>
</reference>
<dbReference type="GO" id="GO:0051287">
    <property type="term" value="F:NAD binding"/>
    <property type="evidence" value="ECO:0007669"/>
    <property type="project" value="InterPro"/>
</dbReference>
<protein>
    <recommendedName>
        <fullName evidence="1">NADH-quinone oxidoreductase subunit D</fullName>
        <ecNumber evidence="1">7.1.1.-</ecNumber>
    </recommendedName>
    <alternativeName>
        <fullName evidence="1">NADH dehydrogenase I subunit D</fullName>
    </alternativeName>
    <alternativeName>
        <fullName evidence="1">NDH-1 subunit D</fullName>
    </alternativeName>
</protein>
<dbReference type="GO" id="GO:0048038">
    <property type="term" value="F:quinone binding"/>
    <property type="evidence" value="ECO:0007669"/>
    <property type="project" value="UniProtKB-KW"/>
</dbReference>
<dbReference type="InterPro" id="IPR029014">
    <property type="entry name" value="NiFe-Hase_large"/>
</dbReference>
<accession>A0A0U5BY28</accession>
<name>A0A0U5BY28_9BACT</name>
<dbReference type="KEGG" id="cthi:THC_1301"/>
<dbReference type="EC" id="7.1.1.-" evidence="1"/>
<keyword evidence="1" id="KW-1278">Translocase</keyword>
<dbReference type="PATRIC" id="fig|1653476.3.peg.1350"/>
<comment type="catalytic activity">
    <reaction evidence="1">
        <text>a quinone + NADH + 5 H(+)(in) = a quinol + NAD(+) + 4 H(+)(out)</text>
        <dbReference type="Rhea" id="RHEA:57888"/>
        <dbReference type="ChEBI" id="CHEBI:15378"/>
        <dbReference type="ChEBI" id="CHEBI:24646"/>
        <dbReference type="ChEBI" id="CHEBI:57540"/>
        <dbReference type="ChEBI" id="CHEBI:57945"/>
        <dbReference type="ChEBI" id="CHEBI:132124"/>
    </reaction>
</comment>
<evidence type="ECO:0000256" key="1">
    <source>
        <dbReference type="HAMAP-Rule" id="MF_01358"/>
    </source>
</evidence>
<dbReference type="RefSeq" id="WP_068515028.1">
    <property type="nucleotide sequence ID" value="NZ_AP014945.1"/>
</dbReference>
<keyword evidence="1" id="KW-0520">NAD</keyword>
<comment type="similarity">
    <text evidence="1">Belongs to the complex I 49 kDa subunit family.</text>
</comment>
<dbReference type="Proteomes" id="UP000068196">
    <property type="component" value="Chromosome"/>
</dbReference>
<dbReference type="STRING" id="1653476.THC_1301"/>
<gene>
    <name evidence="1" type="primary">nuoD</name>
    <name evidence="3" type="ORF">THC_1301</name>
</gene>
<evidence type="ECO:0000313" key="4">
    <source>
        <dbReference type="Proteomes" id="UP000068196"/>
    </source>
</evidence>
<keyword evidence="1" id="KW-1003">Cell membrane</keyword>
<dbReference type="Gene3D" id="1.10.645.10">
    <property type="entry name" value="Cytochrome-c3 Hydrogenase, chain B"/>
    <property type="match status" value="1"/>
</dbReference>
<dbReference type="InterPro" id="IPR001135">
    <property type="entry name" value="NADH_Q_OxRdtase_suD"/>
</dbReference>
<proteinExistence type="inferred from homology"/>
<comment type="function">
    <text evidence="1">NDH-1 shuttles electrons from NADH, via FMN and iron-sulfur (Fe-S) centers, to quinones in the respiratory chain. The immediate electron acceptor for the enzyme in this species is believed to be ubiquinone. Couples the redox reaction to proton translocation (for every two electrons transferred, four hydrogen ions are translocated across the cytoplasmic membrane), and thus conserves the redox energy in a proton gradient.</text>
</comment>
<dbReference type="GO" id="GO:0050136">
    <property type="term" value="F:NADH dehydrogenase (quinone) (non-electrogenic) activity"/>
    <property type="evidence" value="ECO:0007669"/>
    <property type="project" value="UniProtKB-UniRule"/>
</dbReference>
<evidence type="ECO:0000259" key="2">
    <source>
        <dbReference type="Pfam" id="PF00346"/>
    </source>
</evidence>
<dbReference type="PANTHER" id="PTHR11993">
    <property type="entry name" value="NADH-UBIQUINONE OXIDOREDUCTASE 49 KDA SUBUNIT"/>
    <property type="match status" value="1"/>
</dbReference>
<organism evidence="3 4">
    <name type="scientific">Caldimicrobium thiodismutans</name>
    <dbReference type="NCBI Taxonomy" id="1653476"/>
    <lineage>
        <taxon>Bacteria</taxon>
        <taxon>Pseudomonadati</taxon>
        <taxon>Thermodesulfobacteriota</taxon>
        <taxon>Thermodesulfobacteria</taxon>
        <taxon>Thermodesulfobacteriales</taxon>
        <taxon>Thermodesulfobacteriaceae</taxon>
        <taxon>Caldimicrobium</taxon>
    </lineage>
</organism>
<keyword evidence="4" id="KW-1185">Reference proteome</keyword>
<dbReference type="AlphaFoldDB" id="A0A0U5BY28"/>
<comment type="subunit">
    <text evidence="1">NDH-1 is composed of 14 different subunits. Subunits NuoB, C, D, E, F, and G constitute the peripheral sector of the complex.</text>
</comment>
<sequence>MSTALIEVTSKQKDSNYWEEPFYINMGPQHPSTHGVLRLVLELDGETIVNCDPRIGYLHRGVEKLSENLNYNQTITLSDRLDYIASAANNTVFCLAFEKLFGLEVPRRAKLLRTIVNEMARISSHLLWLATHALDIGAMTVFLYCFRDREWLLNIFEKICGARLTHTYVRVGGVRQDFTQEIIDDLYRFTEEFPSRILEYETLIDVNRIWLKRTKDIAVVSVEEAINLGLTGPVLRGSGIPYDVRKFRPYDSYSEVEFEVPTGERGDTYDRYRVRMIELRQSNWIIKQCLDKLSETEGESILAEGSPDLLIPEKVKEPEPKPHPKKGFIFTGKDIGALPPGEAFASIESPKGELAVYVVSDGTNKPWRLRIRTPSFVHISAIPALTKGHLIADLIAIIGTLDVVLGDCDR</sequence>
<dbReference type="Pfam" id="PF00346">
    <property type="entry name" value="Complex1_49kDa"/>
    <property type="match status" value="1"/>
</dbReference>
<evidence type="ECO:0000313" key="3">
    <source>
        <dbReference type="EMBL" id="BAU23669.1"/>
    </source>
</evidence>
<dbReference type="GO" id="GO:0005886">
    <property type="term" value="C:plasma membrane"/>
    <property type="evidence" value="ECO:0007669"/>
    <property type="project" value="UniProtKB-SubCell"/>
</dbReference>
<dbReference type="NCBIfam" id="TIGR01962">
    <property type="entry name" value="NuoD"/>
    <property type="match status" value="1"/>
</dbReference>
<dbReference type="PANTHER" id="PTHR11993:SF10">
    <property type="entry name" value="NADH DEHYDROGENASE [UBIQUINONE] IRON-SULFUR PROTEIN 2, MITOCHONDRIAL"/>
    <property type="match status" value="1"/>
</dbReference>
<reference evidence="4" key="2">
    <citation type="journal article" date="2016" name="Int. J. Syst. Evol. Microbiol.">
        <title>Caldimicrobium thiodismutans sp. nov., a sulfur-disproportionating bacterium isolated from a hot spring.</title>
        <authorList>
            <person name="Kojima H."/>
            <person name="Umezawa K."/>
            <person name="Fukui M."/>
        </authorList>
    </citation>
    <scope>NUCLEOTIDE SEQUENCE [LARGE SCALE GENOMIC DNA]</scope>
    <source>
        <strain evidence="4">TF1</strain>
    </source>
</reference>